<evidence type="ECO:0000256" key="5">
    <source>
        <dbReference type="ARBA" id="ARBA00022801"/>
    </source>
</evidence>
<dbReference type="EMBL" id="JADGIZ020000018">
    <property type="protein sequence ID" value="KAL2916151.1"/>
    <property type="molecule type" value="Genomic_DNA"/>
</dbReference>
<feature type="region of interest" description="Disordered" evidence="6">
    <location>
        <begin position="624"/>
        <end position="665"/>
    </location>
</feature>
<keyword evidence="5" id="KW-0378">Hydrolase</keyword>
<dbReference type="InterPro" id="IPR051947">
    <property type="entry name" value="Sentrin-specific_protease"/>
</dbReference>
<feature type="compositionally biased region" description="Basic and acidic residues" evidence="6">
    <location>
        <begin position="171"/>
        <end position="187"/>
    </location>
</feature>
<feature type="domain" description="Ubiquitin-like protease family profile" evidence="7">
    <location>
        <begin position="223"/>
        <end position="739"/>
    </location>
</feature>
<feature type="region of interest" description="Disordered" evidence="6">
    <location>
        <begin position="144"/>
        <end position="207"/>
    </location>
</feature>
<feature type="region of interest" description="Disordered" evidence="6">
    <location>
        <begin position="796"/>
        <end position="867"/>
    </location>
</feature>
<name>A0ABR4N9D8_9FUNG</name>
<dbReference type="PROSITE" id="PS50600">
    <property type="entry name" value="ULP_PROTEASE"/>
    <property type="match status" value="1"/>
</dbReference>
<dbReference type="SUPFAM" id="SSF54001">
    <property type="entry name" value="Cysteine proteinases"/>
    <property type="match status" value="1"/>
</dbReference>
<keyword evidence="3" id="KW-0645">Protease</keyword>
<evidence type="ECO:0000256" key="1">
    <source>
        <dbReference type="ARBA" id="ARBA00005234"/>
    </source>
</evidence>
<proteinExistence type="inferred from homology"/>
<comment type="similarity">
    <text evidence="1">Belongs to the peptidase C48 family.</text>
</comment>
<organism evidence="8 9">
    <name type="scientific">Polyrhizophydium stewartii</name>
    <dbReference type="NCBI Taxonomy" id="2732419"/>
    <lineage>
        <taxon>Eukaryota</taxon>
        <taxon>Fungi</taxon>
        <taxon>Fungi incertae sedis</taxon>
        <taxon>Chytridiomycota</taxon>
        <taxon>Chytridiomycota incertae sedis</taxon>
        <taxon>Chytridiomycetes</taxon>
        <taxon>Rhizophydiales</taxon>
        <taxon>Rhizophydiales incertae sedis</taxon>
        <taxon>Polyrhizophydium</taxon>
    </lineage>
</organism>
<feature type="region of interest" description="Disordered" evidence="6">
    <location>
        <begin position="564"/>
        <end position="590"/>
    </location>
</feature>
<evidence type="ECO:0000256" key="4">
    <source>
        <dbReference type="ARBA" id="ARBA00022786"/>
    </source>
</evidence>
<dbReference type="InterPro" id="IPR038765">
    <property type="entry name" value="Papain-like_cys_pep_sf"/>
</dbReference>
<feature type="region of interest" description="Disordered" evidence="6">
    <location>
        <begin position="1"/>
        <end position="21"/>
    </location>
</feature>
<dbReference type="Gene3D" id="1.10.418.20">
    <property type="match status" value="1"/>
</dbReference>
<dbReference type="PANTHER" id="PTHR46896">
    <property type="entry name" value="SENTRIN-SPECIFIC PROTEASE"/>
    <property type="match status" value="1"/>
</dbReference>
<evidence type="ECO:0000256" key="6">
    <source>
        <dbReference type="SAM" id="MobiDB-lite"/>
    </source>
</evidence>
<accession>A0ABR4N9D8</accession>
<evidence type="ECO:0000256" key="3">
    <source>
        <dbReference type="ARBA" id="ARBA00022670"/>
    </source>
</evidence>
<dbReference type="Proteomes" id="UP001527925">
    <property type="component" value="Unassembled WGS sequence"/>
</dbReference>
<feature type="compositionally biased region" description="Acidic residues" evidence="6">
    <location>
        <begin position="854"/>
        <end position="867"/>
    </location>
</feature>
<feature type="compositionally biased region" description="Basic and acidic residues" evidence="6">
    <location>
        <begin position="431"/>
        <end position="450"/>
    </location>
</feature>
<evidence type="ECO:0000313" key="8">
    <source>
        <dbReference type="EMBL" id="KAL2916151.1"/>
    </source>
</evidence>
<dbReference type="InterPro" id="IPR003653">
    <property type="entry name" value="Peptidase_C48_C"/>
</dbReference>
<protein>
    <recommendedName>
        <fullName evidence="7">Ubiquitin-like protease family profile domain-containing protein</fullName>
    </recommendedName>
</protein>
<feature type="compositionally biased region" description="Polar residues" evidence="6">
    <location>
        <begin position="564"/>
        <end position="578"/>
    </location>
</feature>
<keyword evidence="2" id="KW-0597">Phosphoprotein</keyword>
<comment type="caution">
    <text evidence="8">The sequence shown here is derived from an EMBL/GenBank/DDBJ whole genome shotgun (WGS) entry which is preliminary data.</text>
</comment>
<dbReference type="PANTHER" id="PTHR46896:SF3">
    <property type="entry name" value="FI06413P-RELATED"/>
    <property type="match status" value="1"/>
</dbReference>
<feature type="compositionally biased region" description="Polar residues" evidence="6">
    <location>
        <begin position="453"/>
        <end position="489"/>
    </location>
</feature>
<evidence type="ECO:0000313" key="9">
    <source>
        <dbReference type="Proteomes" id="UP001527925"/>
    </source>
</evidence>
<sequence length="867" mass="94859">MRPKIALQMKPRPPPQGDTNPHSFLANVVYLDDEKSELRSVTIDKSSETITLQNNKEKHVISKGELQRVSFSGQSEKCALLSFEFVEKGTTRRRTLNLSMYTADFKSALGYIKRTIFPKAARSAATCHPLQIQQVASVMKQIFSKSTSKPGSPPRSHAGATPNRAMEIDSDTPREKTRALSDSDGKGLDSAQRRSARRTGTPTSTTKNDKVLFAYPFDGQLTVTVRDCDRERLNEGMYLNDVIIEFYLKYLQKKPESGLDPAQVHIFSSYLFEKLSRTSDGRTVKPEQFQDAYDSVKSWTSKVDIFSKRFLLIPINEYMHWYLAIVHNPGALILAPKEEMRSATDGIQPVSPSDLPATSPLAHAFDEIPPLEAPRSGRLDRTKPVPWEGPRAFSSIVANAAQGFGLNDADDDAQPELSPTSKISMTPARGDALRDPADAEPEKGHLDDKLSNPADTSIQPGSSPEPSSASKLFRQLSPSPASRTPQMKTDQAGMDDLSLLSVERQSGHRATPAARPPVRLAVLDNEPSTDDAVTVIDDEQHTATEVISADVDVSDLIGGPSQQIETTTPLSQAGQTAMDSGASRPPDFAGRYDTRRLASLAHSESHKVNEKFEADTRAAIKESLRDLASSDQASPTEASLRRPRSDSNIGSHAAKRAKQGTEERMEDELKRCHVIIMNSLGGANKSAIATLKRYLVHEARNRQGAMIDIADIGGINARVPIQPNTCDCGMYVLENVERFFAEPEKYLRHILLKQRDDPASIRERWYQAADIRRKRKELTKLVCDLEEEYVKLGLSERHKPPTKAGSAGGGSDTGDRAGSTKPESVDADAGAGAGSDKDNGAATPGERGSADGAGMDEDDDIMIVEQS</sequence>
<reference evidence="8 9" key="1">
    <citation type="submission" date="2023-09" db="EMBL/GenBank/DDBJ databases">
        <title>Pangenome analysis of Batrachochytrium dendrobatidis and related Chytrids.</title>
        <authorList>
            <person name="Yacoub M.N."/>
            <person name="Stajich J.E."/>
            <person name="James T.Y."/>
        </authorList>
    </citation>
    <scope>NUCLEOTIDE SEQUENCE [LARGE SCALE GENOMIC DNA]</scope>
    <source>
        <strain evidence="8 9">JEL0888</strain>
    </source>
</reference>
<dbReference type="Gene3D" id="3.40.395.10">
    <property type="entry name" value="Adenoviral Proteinase, Chain A"/>
    <property type="match status" value="1"/>
</dbReference>
<evidence type="ECO:0000256" key="2">
    <source>
        <dbReference type="ARBA" id="ARBA00022553"/>
    </source>
</evidence>
<dbReference type="Pfam" id="PF02902">
    <property type="entry name" value="Peptidase_C48"/>
    <property type="match status" value="2"/>
</dbReference>
<gene>
    <name evidence="8" type="ORF">HK105_204242</name>
</gene>
<keyword evidence="4" id="KW-0833">Ubl conjugation pathway</keyword>
<keyword evidence="9" id="KW-1185">Reference proteome</keyword>
<evidence type="ECO:0000259" key="7">
    <source>
        <dbReference type="PROSITE" id="PS50600"/>
    </source>
</evidence>
<feature type="region of interest" description="Disordered" evidence="6">
    <location>
        <begin position="405"/>
        <end position="491"/>
    </location>
</feature>